<keyword evidence="2" id="KW-0175">Coiled coil</keyword>
<evidence type="ECO:0000313" key="4">
    <source>
        <dbReference type="EMBL" id="POB41752.1"/>
    </source>
</evidence>
<dbReference type="InterPro" id="IPR050921">
    <property type="entry name" value="T4SS_GSP_E_ATPase"/>
</dbReference>
<dbReference type="InterPro" id="IPR001482">
    <property type="entry name" value="T2SS/T4SS_dom"/>
</dbReference>
<sequence length="430" mass="47410">MFGNKTQMVNVSRGNPLVMPEAAQTAFEKLIEPSEAVKLTRKQLQQEIKKAVAQLSAQQLLPYNQSELAILVEQLCDDMLGVGPIQCLVEDPCVSDILVNGPEQIYIERQGKLLKTDIRFRDKKHLLNVAQRIVNAVGRRLDESTPLVDARLEDGSRVNIIAPPLALNGVCISIRKFPERQYDLPGLVAFGSLSEEMAQCLALAARCRLNILVSGGTGAGKTTLLNAMSTPISDDERIITIEDAAELSLTQPHWIQLETRTASSEGTGAVTVRDLVKNALRMRPDRIILGEVRGAEAFDMLQAMNTGHDGSLCTLHANSPADAMLRLENMLMMGAEQIPSAVLRQQISSALDLVVQLERSHDGKRRVTAISVVGGIEQGQIVVHPLFEYRLDDQGQGAYQQGTLPRNLLERARHFALDLQWQALFSNEER</sequence>
<dbReference type="Gene3D" id="3.30.450.380">
    <property type="match status" value="1"/>
</dbReference>
<name>A0A2S3QV56_VIBVL</name>
<dbReference type="SUPFAM" id="SSF52540">
    <property type="entry name" value="P-loop containing nucleoside triphosphate hydrolases"/>
    <property type="match status" value="1"/>
</dbReference>
<evidence type="ECO:0000259" key="3">
    <source>
        <dbReference type="Pfam" id="PF00437"/>
    </source>
</evidence>
<reference evidence="4 5" key="1">
    <citation type="journal article" date="2018" name="Front. Microbiol.">
        <title>Phylogeny of Vibrio vulnificus from the Analysis of the Core-Genome: Implications for Intra-Species Taxonomy.</title>
        <authorList>
            <person name="Roig F.J."/>
            <person name="Gonzalez-Candelas F."/>
            <person name="Sanjuan E."/>
            <person name="Fouz B."/>
            <person name="Feil E.J."/>
            <person name="Llorens C."/>
            <person name="Baker-Austin C."/>
            <person name="Oliver J.D."/>
            <person name="Danin-Poleg Y."/>
            <person name="Gibas C.J."/>
            <person name="Kashi Y."/>
            <person name="Gulig P.A."/>
            <person name="Morrison S.S."/>
            <person name="Amaro C."/>
        </authorList>
    </citation>
    <scope>NUCLEOTIDE SEQUENCE [LARGE SCALE GENOMIC DNA]</scope>
    <source>
        <strain evidence="4 5">CECT4608</strain>
    </source>
</reference>
<dbReference type="InterPro" id="IPR027417">
    <property type="entry name" value="P-loop_NTPase"/>
</dbReference>
<dbReference type="GO" id="GO:0016887">
    <property type="term" value="F:ATP hydrolysis activity"/>
    <property type="evidence" value="ECO:0007669"/>
    <property type="project" value="InterPro"/>
</dbReference>
<dbReference type="CDD" id="cd01130">
    <property type="entry name" value="VirB11-like_ATPase"/>
    <property type="match status" value="1"/>
</dbReference>
<evidence type="ECO:0000256" key="2">
    <source>
        <dbReference type="SAM" id="Coils"/>
    </source>
</evidence>
<proteinExistence type="inferred from homology"/>
<feature type="domain" description="Bacterial type II secretion system protein E" evidence="3">
    <location>
        <begin position="82"/>
        <end position="360"/>
    </location>
</feature>
<dbReference type="PANTHER" id="PTHR30486">
    <property type="entry name" value="TWITCHING MOTILITY PROTEIN PILT"/>
    <property type="match status" value="1"/>
</dbReference>
<dbReference type="EMBL" id="PDGH01000146">
    <property type="protein sequence ID" value="POB41752.1"/>
    <property type="molecule type" value="Genomic_DNA"/>
</dbReference>
<accession>A0A2S3QV56</accession>
<comment type="caution">
    <text evidence="4">The sequence shown here is derived from an EMBL/GenBank/DDBJ whole genome shotgun (WGS) entry which is preliminary data.</text>
</comment>
<organism evidence="4 5">
    <name type="scientific">Vibrio vulnificus</name>
    <dbReference type="NCBI Taxonomy" id="672"/>
    <lineage>
        <taxon>Bacteria</taxon>
        <taxon>Pseudomonadati</taxon>
        <taxon>Pseudomonadota</taxon>
        <taxon>Gammaproteobacteria</taxon>
        <taxon>Vibrionales</taxon>
        <taxon>Vibrionaceae</taxon>
        <taxon>Vibrio</taxon>
    </lineage>
</organism>
<dbReference type="Gene3D" id="3.40.50.300">
    <property type="entry name" value="P-loop containing nucleotide triphosphate hydrolases"/>
    <property type="match status" value="1"/>
</dbReference>
<dbReference type="AlphaFoldDB" id="A0A2S3QV56"/>
<gene>
    <name evidence="4" type="ORF">CRN52_22430</name>
</gene>
<evidence type="ECO:0000256" key="1">
    <source>
        <dbReference type="ARBA" id="ARBA00006611"/>
    </source>
</evidence>
<dbReference type="PANTHER" id="PTHR30486:SF6">
    <property type="entry name" value="TYPE IV PILUS RETRACTATION ATPASE PILT"/>
    <property type="match status" value="1"/>
</dbReference>
<comment type="similarity">
    <text evidence="1">Belongs to the GSP E family.</text>
</comment>
<evidence type="ECO:0000313" key="5">
    <source>
        <dbReference type="Proteomes" id="UP000237466"/>
    </source>
</evidence>
<dbReference type="Pfam" id="PF00437">
    <property type="entry name" value="T2SSE"/>
    <property type="match status" value="1"/>
</dbReference>
<protein>
    <submittedName>
        <fullName evidence="4">Pilus assembly protein CpaF</fullName>
    </submittedName>
</protein>
<feature type="coiled-coil region" evidence="2">
    <location>
        <begin position="34"/>
        <end position="61"/>
    </location>
</feature>
<dbReference type="RefSeq" id="WP_103201194.1">
    <property type="nucleotide sequence ID" value="NZ_CP051117.1"/>
</dbReference>
<dbReference type="Proteomes" id="UP000237466">
    <property type="component" value="Unassembled WGS sequence"/>
</dbReference>